<evidence type="ECO:0000256" key="1">
    <source>
        <dbReference type="ARBA" id="ARBA00022543"/>
    </source>
</evidence>
<evidence type="ECO:0000313" key="8">
    <source>
        <dbReference type="Proteomes" id="UP001321498"/>
    </source>
</evidence>
<accession>A0ABN6XNK8</accession>
<feature type="domain" description="Phytochrome chromophore attachment site" evidence="6">
    <location>
        <begin position="150"/>
        <end position="309"/>
    </location>
</feature>
<keyword evidence="3" id="KW-0157">Chromophore</keyword>
<dbReference type="Proteomes" id="UP001321498">
    <property type="component" value="Chromosome"/>
</dbReference>
<dbReference type="Pfam" id="PF00360">
    <property type="entry name" value="PHY"/>
    <property type="match status" value="1"/>
</dbReference>
<dbReference type="EMBL" id="AP027731">
    <property type="protein sequence ID" value="BDZ46579.1"/>
    <property type="molecule type" value="Genomic_DNA"/>
</dbReference>
<dbReference type="Gene3D" id="3.30.450.270">
    <property type="match status" value="1"/>
</dbReference>
<evidence type="ECO:0000256" key="2">
    <source>
        <dbReference type="ARBA" id="ARBA00022606"/>
    </source>
</evidence>
<dbReference type="Gene3D" id="3.30.70.270">
    <property type="match status" value="1"/>
</dbReference>
<organism evidence="7 8">
    <name type="scientific">Naasia aerilata</name>
    <dbReference type="NCBI Taxonomy" id="1162966"/>
    <lineage>
        <taxon>Bacteria</taxon>
        <taxon>Bacillati</taxon>
        <taxon>Actinomycetota</taxon>
        <taxon>Actinomycetes</taxon>
        <taxon>Micrococcales</taxon>
        <taxon>Microbacteriaceae</taxon>
        <taxon>Naasia</taxon>
    </lineage>
</organism>
<dbReference type="InterPro" id="IPR029016">
    <property type="entry name" value="GAF-like_dom_sf"/>
</dbReference>
<keyword evidence="2" id="KW-0716">Sensory transduction</keyword>
<reference evidence="8" key="1">
    <citation type="journal article" date="2019" name="Int. J. Syst. Evol. Microbiol.">
        <title>The Global Catalogue of Microorganisms (GCM) 10K type strain sequencing project: providing services to taxonomists for standard genome sequencing and annotation.</title>
        <authorList>
            <consortium name="The Broad Institute Genomics Platform"/>
            <consortium name="The Broad Institute Genome Sequencing Center for Infectious Disease"/>
            <person name="Wu L."/>
            <person name="Ma J."/>
        </authorList>
    </citation>
    <scope>NUCLEOTIDE SEQUENCE [LARGE SCALE GENOMIC DNA]</scope>
    <source>
        <strain evidence="8">NBRC 108725</strain>
    </source>
</reference>
<gene>
    <name evidence="7" type="ORF">GCM10025866_24880</name>
</gene>
<dbReference type="SUPFAM" id="SSF55781">
    <property type="entry name" value="GAF domain-like"/>
    <property type="match status" value="2"/>
</dbReference>
<dbReference type="Pfam" id="PF08446">
    <property type="entry name" value="PAS_2"/>
    <property type="match status" value="1"/>
</dbReference>
<keyword evidence="8" id="KW-1185">Reference proteome</keyword>
<protein>
    <recommendedName>
        <fullName evidence="6">Phytochrome chromophore attachment site domain-containing protein</fullName>
    </recommendedName>
</protein>
<feature type="compositionally biased region" description="Low complexity" evidence="5">
    <location>
        <begin position="705"/>
        <end position="727"/>
    </location>
</feature>
<dbReference type="InterPro" id="IPR043150">
    <property type="entry name" value="Phytochrome_PHY_sf"/>
</dbReference>
<dbReference type="SUPFAM" id="SSF55785">
    <property type="entry name" value="PYP-like sensor domain (PAS domain)"/>
    <property type="match status" value="1"/>
</dbReference>
<dbReference type="InterPro" id="IPR035965">
    <property type="entry name" value="PAS-like_dom_sf"/>
</dbReference>
<evidence type="ECO:0000259" key="6">
    <source>
        <dbReference type="PROSITE" id="PS50046"/>
    </source>
</evidence>
<feature type="region of interest" description="Disordered" evidence="5">
    <location>
        <begin position="537"/>
        <end position="770"/>
    </location>
</feature>
<evidence type="ECO:0000256" key="3">
    <source>
        <dbReference type="ARBA" id="ARBA00022991"/>
    </source>
</evidence>
<dbReference type="PROSITE" id="PS50046">
    <property type="entry name" value="PHYTOCHROME_2"/>
    <property type="match status" value="1"/>
</dbReference>
<name>A0ABN6XNK8_9MICO</name>
<feature type="compositionally biased region" description="Basic residues" evidence="5">
    <location>
        <begin position="616"/>
        <end position="625"/>
    </location>
</feature>
<dbReference type="Gene3D" id="3.30.450.20">
    <property type="entry name" value="PAS domain"/>
    <property type="match status" value="1"/>
</dbReference>
<dbReference type="PRINTS" id="PR01033">
    <property type="entry name" value="PHYTOCHROME"/>
</dbReference>
<dbReference type="InterPro" id="IPR043128">
    <property type="entry name" value="Rev_trsase/Diguanyl_cyclase"/>
</dbReference>
<keyword evidence="4" id="KW-0675">Receptor</keyword>
<dbReference type="SMART" id="SM00065">
    <property type="entry name" value="GAF"/>
    <property type="match status" value="1"/>
</dbReference>
<proteinExistence type="predicted"/>
<evidence type="ECO:0000313" key="7">
    <source>
        <dbReference type="EMBL" id="BDZ46579.1"/>
    </source>
</evidence>
<sequence>MQETGSIAFPAPAADELLRLEDCVVEPIRVPGGIQPHGALLTVDIADLEILQATDNTADTLGIATADLLGSHLDALLAPPAIARMRQVLAGVPTVANPISAEVGGKAFDVIVSSLDGVGIVEFEPTEGVDDESTLPAILAATRRIGATSTVEELRAATARELFALTGYDQVLIYHFHPDGHGEVVAEEVVAVMEPYLGLHFPASDIPAQARQLYLTKLSRVIASSSYEPAALVPAADPRTGTPVDLTLAELRSVSPHHLQFMRNMGQGATLSFSLISNGELIGMITCAHRTPRRVGYLQRQAYEILAHQVALQLTGMNEVQLLQGRNERRLVRTRLGEQVAAIEDVAEALLRGDTSLGDLVPADGVAVVFEDAIEASGDTPPEEAIRTLIAQLALQGQRSVLVTDGLPELMPEVAEAMSGIAGLLAFPFGAEGDYLLWFRREVGQTVNWMGDMSPSNRLTPLSPRNSFSMWTESVTGRSLPWQGLEAEAAELSRDVDAALLRRAESQLSHLGLHDALTDLPNRRLLMLALDEALGRARGTGQWRSSSSISTDSRRSTTPTATTRGTRCSSRPRAASPARRVAATPWRGWVETSSSSSARAWMPTPSTGSRSGSRPPSHRRSRSGRRPSSCPPPWAGLRPEQGRPPRGCCARPTPRCTGRSAPGADPARGLTAEGGSASGAERRPSPQPRPAHCGLARRVRNASKAIRAPATTSSPSAPASPYPSIAARRVRQGSGCPRPSLWKKATGTGPTASRNCGARKRPPRLDPSAT</sequence>
<feature type="compositionally biased region" description="Low complexity" evidence="5">
    <location>
        <begin position="544"/>
        <end position="585"/>
    </location>
</feature>
<dbReference type="InterPro" id="IPR016132">
    <property type="entry name" value="Phyto_chromo_attachment"/>
</dbReference>
<dbReference type="InterPro" id="IPR001294">
    <property type="entry name" value="Phytochrome"/>
</dbReference>
<dbReference type="InterPro" id="IPR013654">
    <property type="entry name" value="PAS_2"/>
</dbReference>
<feature type="compositionally biased region" description="Low complexity" evidence="5">
    <location>
        <begin position="603"/>
        <end position="615"/>
    </location>
</feature>
<dbReference type="Gene3D" id="3.30.450.40">
    <property type="match status" value="1"/>
</dbReference>
<evidence type="ECO:0000256" key="4">
    <source>
        <dbReference type="ARBA" id="ARBA00023170"/>
    </source>
</evidence>
<dbReference type="Pfam" id="PF01590">
    <property type="entry name" value="GAF"/>
    <property type="match status" value="1"/>
</dbReference>
<dbReference type="InterPro" id="IPR013515">
    <property type="entry name" value="Phytochrome_cen-reg"/>
</dbReference>
<dbReference type="InterPro" id="IPR003018">
    <property type="entry name" value="GAF"/>
</dbReference>
<evidence type="ECO:0000256" key="5">
    <source>
        <dbReference type="SAM" id="MobiDB-lite"/>
    </source>
</evidence>
<keyword evidence="1" id="KW-0600">Photoreceptor protein</keyword>